<dbReference type="InterPro" id="IPR036390">
    <property type="entry name" value="WH_DNA-bd_sf"/>
</dbReference>
<evidence type="ECO:0000256" key="4">
    <source>
        <dbReference type="ARBA" id="ARBA00023163"/>
    </source>
</evidence>
<dbReference type="PANTHER" id="PTHR30537">
    <property type="entry name" value="HTH-TYPE TRANSCRIPTIONAL REGULATOR"/>
    <property type="match status" value="1"/>
</dbReference>
<evidence type="ECO:0000313" key="6">
    <source>
        <dbReference type="EMBL" id="MYN07321.1"/>
    </source>
</evidence>
<keyword evidence="2" id="KW-0805">Transcription regulation</keyword>
<dbReference type="RefSeq" id="WP_161071679.1">
    <property type="nucleotide sequence ID" value="NZ_WWCU01000006.1"/>
</dbReference>
<evidence type="ECO:0000256" key="2">
    <source>
        <dbReference type="ARBA" id="ARBA00023015"/>
    </source>
</evidence>
<dbReference type="GO" id="GO:0043565">
    <property type="term" value="F:sequence-specific DNA binding"/>
    <property type="evidence" value="ECO:0007669"/>
    <property type="project" value="TreeGrafter"/>
</dbReference>
<reference evidence="6 7" key="1">
    <citation type="submission" date="2019-12" db="EMBL/GenBank/DDBJ databases">
        <title>Novel species isolated from a subtropical stream in China.</title>
        <authorList>
            <person name="Lu H."/>
        </authorList>
    </citation>
    <scope>NUCLEOTIDE SEQUENCE [LARGE SCALE GENOMIC DNA]</scope>
    <source>
        <strain evidence="6 7">FT127W</strain>
    </source>
</reference>
<organism evidence="6 7">
    <name type="scientific">Pseudoduganella aquatica</name>
    <dbReference type="NCBI Taxonomy" id="2660641"/>
    <lineage>
        <taxon>Bacteria</taxon>
        <taxon>Pseudomonadati</taxon>
        <taxon>Pseudomonadota</taxon>
        <taxon>Betaproteobacteria</taxon>
        <taxon>Burkholderiales</taxon>
        <taxon>Oxalobacteraceae</taxon>
        <taxon>Telluria group</taxon>
        <taxon>Pseudoduganella</taxon>
    </lineage>
</organism>
<dbReference type="InterPro" id="IPR000847">
    <property type="entry name" value="LysR_HTH_N"/>
</dbReference>
<dbReference type="AlphaFoldDB" id="A0A7X4H9V5"/>
<dbReference type="CDD" id="cd08422">
    <property type="entry name" value="PBP2_CrgA_like"/>
    <property type="match status" value="1"/>
</dbReference>
<name>A0A7X4H9V5_9BURK</name>
<dbReference type="EMBL" id="WWCU01000006">
    <property type="protein sequence ID" value="MYN07321.1"/>
    <property type="molecule type" value="Genomic_DNA"/>
</dbReference>
<comment type="caution">
    <text evidence="6">The sequence shown here is derived from an EMBL/GenBank/DDBJ whole genome shotgun (WGS) entry which is preliminary data.</text>
</comment>
<dbReference type="InterPro" id="IPR036388">
    <property type="entry name" value="WH-like_DNA-bd_sf"/>
</dbReference>
<dbReference type="GO" id="GO:0006351">
    <property type="term" value="P:DNA-templated transcription"/>
    <property type="evidence" value="ECO:0007669"/>
    <property type="project" value="TreeGrafter"/>
</dbReference>
<dbReference type="GO" id="GO:0003700">
    <property type="term" value="F:DNA-binding transcription factor activity"/>
    <property type="evidence" value="ECO:0007669"/>
    <property type="project" value="InterPro"/>
</dbReference>
<dbReference type="Proteomes" id="UP000450676">
    <property type="component" value="Unassembled WGS sequence"/>
</dbReference>
<comment type="similarity">
    <text evidence="1">Belongs to the LysR transcriptional regulatory family.</text>
</comment>
<proteinExistence type="inferred from homology"/>
<protein>
    <submittedName>
        <fullName evidence="6">LysR family transcriptional regulator</fullName>
    </submittedName>
</protein>
<gene>
    <name evidence="6" type="ORF">GTP77_08205</name>
</gene>
<dbReference type="Gene3D" id="1.10.10.10">
    <property type="entry name" value="Winged helix-like DNA-binding domain superfamily/Winged helix DNA-binding domain"/>
    <property type="match status" value="1"/>
</dbReference>
<keyword evidence="3" id="KW-0238">DNA-binding</keyword>
<evidence type="ECO:0000313" key="7">
    <source>
        <dbReference type="Proteomes" id="UP000450676"/>
    </source>
</evidence>
<accession>A0A7X4H9V5</accession>
<evidence type="ECO:0000256" key="3">
    <source>
        <dbReference type="ARBA" id="ARBA00023125"/>
    </source>
</evidence>
<dbReference type="Pfam" id="PF00126">
    <property type="entry name" value="HTH_1"/>
    <property type="match status" value="1"/>
</dbReference>
<keyword evidence="4" id="KW-0804">Transcription</keyword>
<dbReference type="InterPro" id="IPR058163">
    <property type="entry name" value="LysR-type_TF_proteobact-type"/>
</dbReference>
<dbReference type="PROSITE" id="PS50931">
    <property type="entry name" value="HTH_LYSR"/>
    <property type="match status" value="1"/>
</dbReference>
<evidence type="ECO:0000256" key="1">
    <source>
        <dbReference type="ARBA" id="ARBA00009437"/>
    </source>
</evidence>
<sequence>MDELRAVATFVRAAELGSFNRAAEAQSTTPQAVSKTIRQLEQHLGVRLFHRSTRKSTLTEEGQRLLESVKPGLDGLVGALSKARSAAQDDQGVVRITAPGAVGRKVLMPLLAEFQQRYPLIQFELLLSEGFSDIVDERIDVGFRAGNPPDLQVIGRMLFPVQQIVCATPAYLAQHGAPGSIAELQSHRCTAYRQPGSGRAMPWEFEVDGSTVFQHMPTVLCSNDPEADMHAVLAGMGIGQVDSINAAAPLRSGELVPLLVSTVSERMGLHLYYPQRADMPGRVRRFIDFAVERLQGSTVFSVPGAELAGYAGIAR</sequence>
<dbReference type="FunFam" id="1.10.10.10:FF:000001">
    <property type="entry name" value="LysR family transcriptional regulator"/>
    <property type="match status" value="1"/>
</dbReference>
<keyword evidence="7" id="KW-1185">Reference proteome</keyword>
<dbReference type="Gene3D" id="3.40.190.290">
    <property type="match status" value="1"/>
</dbReference>
<dbReference type="SUPFAM" id="SSF53850">
    <property type="entry name" value="Periplasmic binding protein-like II"/>
    <property type="match status" value="1"/>
</dbReference>
<evidence type="ECO:0000259" key="5">
    <source>
        <dbReference type="PROSITE" id="PS50931"/>
    </source>
</evidence>
<dbReference type="PANTHER" id="PTHR30537:SF5">
    <property type="entry name" value="HTH-TYPE TRANSCRIPTIONAL ACTIVATOR TTDR-RELATED"/>
    <property type="match status" value="1"/>
</dbReference>
<dbReference type="Pfam" id="PF03466">
    <property type="entry name" value="LysR_substrate"/>
    <property type="match status" value="1"/>
</dbReference>
<feature type="domain" description="HTH lysR-type" evidence="5">
    <location>
        <begin position="1"/>
        <end position="59"/>
    </location>
</feature>
<dbReference type="InterPro" id="IPR005119">
    <property type="entry name" value="LysR_subst-bd"/>
</dbReference>
<dbReference type="SUPFAM" id="SSF46785">
    <property type="entry name" value="Winged helix' DNA-binding domain"/>
    <property type="match status" value="1"/>
</dbReference>